<organism evidence="3 6">
    <name type="scientific">Phytophthora rubi</name>
    <dbReference type="NCBI Taxonomy" id="129364"/>
    <lineage>
        <taxon>Eukaryota</taxon>
        <taxon>Sar</taxon>
        <taxon>Stramenopiles</taxon>
        <taxon>Oomycota</taxon>
        <taxon>Peronosporomycetes</taxon>
        <taxon>Peronosporales</taxon>
        <taxon>Peronosporaceae</taxon>
        <taxon>Phytophthora</taxon>
    </lineage>
</organism>
<evidence type="ECO:0000313" key="4">
    <source>
        <dbReference type="EMBL" id="KAE9046559.1"/>
    </source>
</evidence>
<dbReference type="GO" id="GO:0008270">
    <property type="term" value="F:zinc ion binding"/>
    <property type="evidence" value="ECO:0007669"/>
    <property type="project" value="UniProtKB-KW"/>
</dbReference>
<dbReference type="EMBL" id="QXFU01000047">
    <property type="protein sequence ID" value="KAE9046559.1"/>
    <property type="molecule type" value="Genomic_DNA"/>
</dbReference>
<keyword evidence="1" id="KW-0479">Metal-binding</keyword>
<proteinExistence type="predicted"/>
<dbReference type="Proteomes" id="UP000429607">
    <property type="component" value="Unassembled WGS sequence"/>
</dbReference>
<gene>
    <name evidence="3" type="ORF">PR001_g5016</name>
    <name evidence="4" type="ORF">PR002_g1586</name>
    <name evidence="5" type="ORF">PR003_g25863</name>
</gene>
<dbReference type="PROSITE" id="PS50157">
    <property type="entry name" value="ZINC_FINGER_C2H2_2"/>
    <property type="match status" value="1"/>
</dbReference>
<keyword evidence="1" id="KW-0863">Zinc-finger</keyword>
<protein>
    <recommendedName>
        <fullName evidence="2">C2H2-type domain-containing protein</fullName>
    </recommendedName>
</protein>
<dbReference type="SMART" id="SM00355">
    <property type="entry name" value="ZnF_C2H2"/>
    <property type="match status" value="1"/>
</dbReference>
<dbReference type="OrthoDB" id="88488at2759"/>
<evidence type="ECO:0000313" key="6">
    <source>
        <dbReference type="Proteomes" id="UP000429607"/>
    </source>
</evidence>
<dbReference type="EMBL" id="QXFT01003204">
    <property type="protein sequence ID" value="KAE9288186.1"/>
    <property type="molecule type" value="Genomic_DNA"/>
</dbReference>
<evidence type="ECO:0000256" key="1">
    <source>
        <dbReference type="PROSITE-ProRule" id="PRU00042"/>
    </source>
</evidence>
<evidence type="ECO:0000313" key="3">
    <source>
        <dbReference type="EMBL" id="KAE9045332.1"/>
    </source>
</evidence>
<reference evidence="6 8" key="1">
    <citation type="submission" date="2018-09" db="EMBL/GenBank/DDBJ databases">
        <title>Genomic investigation of the strawberry pathogen Phytophthora fragariae indicates pathogenicity is determined by transcriptional variation in three key races.</title>
        <authorList>
            <person name="Adams T.M."/>
            <person name="Armitage A.D."/>
            <person name="Sobczyk M.K."/>
            <person name="Bates H.J."/>
            <person name="Dunwell J.M."/>
            <person name="Nellist C.F."/>
            <person name="Harrison R.J."/>
        </authorList>
    </citation>
    <scope>NUCLEOTIDE SEQUENCE [LARGE SCALE GENOMIC DNA]</scope>
    <source>
        <strain evidence="3 6">SCRP249</strain>
        <strain evidence="4 8">SCRP324</strain>
        <strain evidence="5 7">SCRP333</strain>
    </source>
</reference>
<feature type="domain" description="C2H2-type" evidence="2">
    <location>
        <begin position="252"/>
        <end position="279"/>
    </location>
</feature>
<accession>A0A6A3NIJ2</accession>
<evidence type="ECO:0000313" key="7">
    <source>
        <dbReference type="Proteomes" id="UP000434957"/>
    </source>
</evidence>
<dbReference type="PROSITE" id="PS00028">
    <property type="entry name" value="ZINC_FINGER_C2H2_1"/>
    <property type="match status" value="1"/>
</dbReference>
<evidence type="ECO:0000259" key="2">
    <source>
        <dbReference type="PROSITE" id="PS50157"/>
    </source>
</evidence>
<dbReference type="AlphaFoldDB" id="A0A6A3NIJ2"/>
<name>A0A6A3NIJ2_9STRA</name>
<evidence type="ECO:0000313" key="5">
    <source>
        <dbReference type="EMBL" id="KAE9288186.1"/>
    </source>
</evidence>
<keyword evidence="7" id="KW-1185">Reference proteome</keyword>
<evidence type="ECO:0000313" key="8">
    <source>
        <dbReference type="Proteomes" id="UP000435112"/>
    </source>
</evidence>
<dbReference type="InterPro" id="IPR013087">
    <property type="entry name" value="Znf_C2H2_type"/>
</dbReference>
<dbReference type="Proteomes" id="UP000435112">
    <property type="component" value="Unassembled WGS sequence"/>
</dbReference>
<comment type="caution">
    <text evidence="3">The sequence shown here is derived from an EMBL/GenBank/DDBJ whole genome shotgun (WGS) entry which is preliminary data.</text>
</comment>
<sequence>MAVPTTGPLLPHGFLPVGLVLPATVVPELLAEAKNREYVGVFNRVGGVDDKFREQSRVIPRGMSSALQELAKAIKVVIEMIHPDWVPGTLSFLRSKPGGLEQEPHQDYQEKDLARVRKKYPHCVPGSMIFALEPNTNLRVYTGCFEAKVDSKARIVDVPVGFCVLFRGDLIHNGMPFTSTNHHLHYYLSYEGVRWTPDVVQNVLPEHGECEHCGVKMIKGSLFRLHCFYCDKNPKGPENRLKRKSENKTGEFECPVCKKVFERQGTLRVHKLRNHSAQT</sequence>
<keyword evidence="1" id="KW-0862">Zinc</keyword>
<dbReference type="Gene3D" id="3.30.160.60">
    <property type="entry name" value="Classic Zinc Finger"/>
    <property type="match status" value="1"/>
</dbReference>
<dbReference type="Proteomes" id="UP000434957">
    <property type="component" value="Unassembled WGS sequence"/>
</dbReference>
<dbReference type="EMBL" id="QXFV01000216">
    <property type="protein sequence ID" value="KAE9045332.1"/>
    <property type="molecule type" value="Genomic_DNA"/>
</dbReference>